<gene>
    <name evidence="1" type="primary">pol_48</name>
    <name evidence="1" type="ORF">E2C01_073492</name>
</gene>
<dbReference type="EMBL" id="VSRR010049880">
    <property type="protein sequence ID" value="MPC78981.1"/>
    <property type="molecule type" value="Genomic_DNA"/>
</dbReference>
<sequence>MWIENALEPQGNCVEGTGTRPERLQKLIGQEDWTHFSNDHQKQLSDVVLSHEEYFMLNNKEIGTISGEPAHIAVSDPNPCKSPIYPYPEHAKMIVSQMLVDMEERGVIEPSNTAWLSPIVLVNKPDGSKRMCLDFRRVNEHLSANISVTLS</sequence>
<dbReference type="PANTHER" id="PTHR37984:SF5">
    <property type="entry name" value="PROTEIN NYNRIN-LIKE"/>
    <property type="match status" value="1"/>
</dbReference>
<dbReference type="InterPro" id="IPR050951">
    <property type="entry name" value="Retrovirus_Pol_polyprotein"/>
</dbReference>
<dbReference type="OrthoDB" id="6404076at2759"/>
<comment type="caution">
    <text evidence="1">The sequence shown here is derived from an EMBL/GenBank/DDBJ whole genome shotgun (WGS) entry which is preliminary data.</text>
</comment>
<evidence type="ECO:0000313" key="2">
    <source>
        <dbReference type="Proteomes" id="UP000324222"/>
    </source>
</evidence>
<dbReference type="InterPro" id="IPR043502">
    <property type="entry name" value="DNA/RNA_pol_sf"/>
</dbReference>
<dbReference type="PANTHER" id="PTHR37984">
    <property type="entry name" value="PROTEIN CBG26694"/>
    <property type="match status" value="1"/>
</dbReference>
<accession>A0A5B7I0T5</accession>
<organism evidence="1 2">
    <name type="scientific">Portunus trituberculatus</name>
    <name type="common">Swimming crab</name>
    <name type="synonym">Neptunus trituberculatus</name>
    <dbReference type="NCBI Taxonomy" id="210409"/>
    <lineage>
        <taxon>Eukaryota</taxon>
        <taxon>Metazoa</taxon>
        <taxon>Ecdysozoa</taxon>
        <taxon>Arthropoda</taxon>
        <taxon>Crustacea</taxon>
        <taxon>Multicrustacea</taxon>
        <taxon>Malacostraca</taxon>
        <taxon>Eumalacostraca</taxon>
        <taxon>Eucarida</taxon>
        <taxon>Decapoda</taxon>
        <taxon>Pleocyemata</taxon>
        <taxon>Brachyura</taxon>
        <taxon>Eubrachyura</taxon>
        <taxon>Portunoidea</taxon>
        <taxon>Portunidae</taxon>
        <taxon>Portuninae</taxon>
        <taxon>Portunus</taxon>
    </lineage>
</organism>
<proteinExistence type="predicted"/>
<reference evidence="1 2" key="1">
    <citation type="submission" date="2019-05" db="EMBL/GenBank/DDBJ databases">
        <title>Another draft genome of Portunus trituberculatus and its Hox gene families provides insights of decapod evolution.</title>
        <authorList>
            <person name="Jeong J.-H."/>
            <person name="Song I."/>
            <person name="Kim S."/>
            <person name="Choi T."/>
            <person name="Kim D."/>
            <person name="Ryu S."/>
            <person name="Kim W."/>
        </authorList>
    </citation>
    <scope>NUCLEOTIDE SEQUENCE [LARGE SCALE GENOMIC DNA]</scope>
    <source>
        <tissue evidence="1">Muscle</tissue>
    </source>
</reference>
<evidence type="ECO:0000313" key="1">
    <source>
        <dbReference type="EMBL" id="MPC78981.1"/>
    </source>
</evidence>
<dbReference type="Proteomes" id="UP000324222">
    <property type="component" value="Unassembled WGS sequence"/>
</dbReference>
<keyword evidence="2" id="KW-1185">Reference proteome</keyword>
<protein>
    <submittedName>
        <fullName evidence="1">Pro-Pol polyprotein</fullName>
    </submittedName>
</protein>
<dbReference type="AlphaFoldDB" id="A0A5B7I0T5"/>
<dbReference type="SUPFAM" id="SSF56672">
    <property type="entry name" value="DNA/RNA polymerases"/>
    <property type="match status" value="1"/>
</dbReference>
<dbReference type="GO" id="GO:0071897">
    <property type="term" value="P:DNA biosynthetic process"/>
    <property type="evidence" value="ECO:0007669"/>
    <property type="project" value="UniProtKB-ARBA"/>
</dbReference>
<dbReference type="Gene3D" id="3.10.10.10">
    <property type="entry name" value="HIV Type 1 Reverse Transcriptase, subunit A, domain 1"/>
    <property type="match status" value="1"/>
</dbReference>
<name>A0A5B7I0T5_PORTR</name>